<dbReference type="EMBL" id="GBRH01272824">
    <property type="protein sequence ID" value="JAD25071.1"/>
    <property type="molecule type" value="Transcribed_RNA"/>
</dbReference>
<dbReference type="InterPro" id="IPR046533">
    <property type="entry name" value="DUF6598"/>
</dbReference>
<accession>A0A0A9QDL6</accession>
<proteinExistence type="predicted"/>
<dbReference type="PANTHER" id="PTHR33065:SF88">
    <property type="entry name" value="OS11G0104220 PROTEIN"/>
    <property type="match status" value="1"/>
</dbReference>
<dbReference type="AlphaFoldDB" id="A0A0A9QDL6"/>
<dbReference type="PANTHER" id="PTHR33065">
    <property type="entry name" value="OS07G0486400 PROTEIN"/>
    <property type="match status" value="1"/>
</dbReference>
<organism evidence="1">
    <name type="scientific">Arundo donax</name>
    <name type="common">Giant reed</name>
    <name type="synonym">Donax arundinaceus</name>
    <dbReference type="NCBI Taxonomy" id="35708"/>
    <lineage>
        <taxon>Eukaryota</taxon>
        <taxon>Viridiplantae</taxon>
        <taxon>Streptophyta</taxon>
        <taxon>Embryophyta</taxon>
        <taxon>Tracheophyta</taxon>
        <taxon>Spermatophyta</taxon>
        <taxon>Magnoliopsida</taxon>
        <taxon>Liliopsida</taxon>
        <taxon>Poales</taxon>
        <taxon>Poaceae</taxon>
        <taxon>PACMAD clade</taxon>
        <taxon>Arundinoideae</taxon>
        <taxon>Arundineae</taxon>
        <taxon>Arundo</taxon>
    </lineage>
</organism>
<protein>
    <submittedName>
        <fullName evidence="1">Uncharacterized protein</fullName>
    </submittedName>
</protein>
<reference evidence="1" key="2">
    <citation type="journal article" date="2015" name="Data Brief">
        <title>Shoot transcriptome of the giant reed, Arundo donax.</title>
        <authorList>
            <person name="Barrero R.A."/>
            <person name="Guerrero F.D."/>
            <person name="Moolhuijzen P."/>
            <person name="Goolsby J.A."/>
            <person name="Tidwell J."/>
            <person name="Bellgard S.E."/>
            <person name="Bellgard M.I."/>
        </authorList>
    </citation>
    <scope>NUCLEOTIDE SEQUENCE</scope>
    <source>
        <tissue evidence="1">Shoot tissue taken approximately 20 cm above the soil surface</tissue>
    </source>
</reference>
<reference evidence="1" key="1">
    <citation type="submission" date="2014-09" db="EMBL/GenBank/DDBJ databases">
        <authorList>
            <person name="Magalhaes I.L.F."/>
            <person name="Oliveira U."/>
            <person name="Santos F.R."/>
            <person name="Vidigal T.H.D.A."/>
            <person name="Brescovit A.D."/>
            <person name="Santos A.J."/>
        </authorList>
    </citation>
    <scope>NUCLEOTIDE SEQUENCE</scope>
    <source>
        <tissue evidence="1">Shoot tissue taken approximately 20 cm above the soil surface</tissue>
    </source>
</reference>
<sequence>MPITCDGKIELSRSVVSVELRGKLSVRVVASPVGKKSDVVNEGKAVFTPQKASRSRGTCNIGFCKVEVTVAWSLLATLADMQPGSLY</sequence>
<name>A0A0A9QDL6_ARUDO</name>
<evidence type="ECO:0000313" key="1">
    <source>
        <dbReference type="EMBL" id="JAD25071.1"/>
    </source>
</evidence>
<dbReference type="Pfam" id="PF20241">
    <property type="entry name" value="DUF6598"/>
    <property type="match status" value="1"/>
</dbReference>